<dbReference type="RefSeq" id="WP_009539223.1">
    <property type="nucleotide sequence ID" value="NZ_ANHY01000004.1"/>
</dbReference>
<comment type="caution">
    <text evidence="10">The sequence shown here is derived from an EMBL/GenBank/DDBJ whole genome shotgun (WGS) entry which is preliminary data.</text>
</comment>
<evidence type="ECO:0000256" key="1">
    <source>
        <dbReference type="ARBA" id="ARBA00004651"/>
    </source>
</evidence>
<evidence type="ECO:0000256" key="3">
    <source>
        <dbReference type="ARBA" id="ARBA00022475"/>
    </source>
</evidence>
<dbReference type="InterPro" id="IPR000390">
    <property type="entry name" value="Small_drug/metabolite_transptr"/>
</dbReference>
<accession>K9H303</accession>
<organism evidence="10 11">
    <name type="scientific">Caenispirillum salinarum AK4</name>
    <dbReference type="NCBI Taxonomy" id="1238182"/>
    <lineage>
        <taxon>Bacteria</taxon>
        <taxon>Pseudomonadati</taxon>
        <taxon>Pseudomonadota</taxon>
        <taxon>Alphaproteobacteria</taxon>
        <taxon>Rhodospirillales</taxon>
        <taxon>Novispirillaceae</taxon>
        <taxon>Caenispirillum</taxon>
    </lineage>
</organism>
<dbReference type="AlphaFoldDB" id="K9H303"/>
<dbReference type="STRING" id="1238182.C882_3026"/>
<dbReference type="Proteomes" id="UP000009881">
    <property type="component" value="Unassembled WGS sequence"/>
</dbReference>
<feature type="transmembrane region" description="Helical" evidence="9">
    <location>
        <begin position="57"/>
        <end position="78"/>
    </location>
</feature>
<dbReference type="Gene3D" id="1.10.3730.20">
    <property type="match status" value="1"/>
</dbReference>
<dbReference type="InterPro" id="IPR045324">
    <property type="entry name" value="Small_multidrug_res"/>
</dbReference>
<dbReference type="InterPro" id="IPR037185">
    <property type="entry name" value="EmrE-like"/>
</dbReference>
<comment type="subcellular location">
    <subcellularLocation>
        <location evidence="1 8">Cell membrane</location>
        <topology evidence="1 8">Multi-pass membrane protein</topology>
    </subcellularLocation>
</comment>
<dbReference type="GO" id="GO:0022857">
    <property type="term" value="F:transmembrane transporter activity"/>
    <property type="evidence" value="ECO:0007669"/>
    <property type="project" value="InterPro"/>
</dbReference>
<feature type="transmembrane region" description="Helical" evidence="9">
    <location>
        <begin position="84"/>
        <end position="103"/>
    </location>
</feature>
<dbReference type="SUPFAM" id="SSF103481">
    <property type="entry name" value="Multidrug resistance efflux transporter EmrE"/>
    <property type="match status" value="1"/>
</dbReference>
<dbReference type="GO" id="GO:1990961">
    <property type="term" value="P:xenobiotic detoxification by transmembrane export across the plasma membrane"/>
    <property type="evidence" value="ECO:0007669"/>
    <property type="project" value="UniProtKB-ARBA"/>
</dbReference>
<sequence>MSWLTLTLAIAFEVAGTTSMKLSEGFTKLVPSVAIFVCYAAAFALLTLTLRTMGVGITYAIWSGVGTVATAIIGALVFGESMGLVKVACILLITLGVVGLALTD</sequence>
<name>K9H303_9PROT</name>
<keyword evidence="5 9" id="KW-1133">Transmembrane helix</keyword>
<evidence type="ECO:0000256" key="6">
    <source>
        <dbReference type="ARBA" id="ARBA00023136"/>
    </source>
</evidence>
<feature type="transmembrane region" description="Helical" evidence="9">
    <location>
        <begin position="32"/>
        <end position="50"/>
    </location>
</feature>
<keyword evidence="2" id="KW-0813">Transport</keyword>
<dbReference type="PANTHER" id="PTHR30561">
    <property type="entry name" value="SMR FAMILY PROTON-DEPENDENT DRUG EFFLUX TRANSPORTER SUGE"/>
    <property type="match status" value="1"/>
</dbReference>
<evidence type="ECO:0000256" key="5">
    <source>
        <dbReference type="ARBA" id="ARBA00022989"/>
    </source>
</evidence>
<keyword evidence="4 8" id="KW-0812">Transmembrane</keyword>
<keyword evidence="11" id="KW-1185">Reference proteome</keyword>
<proteinExistence type="inferred from homology"/>
<evidence type="ECO:0000256" key="4">
    <source>
        <dbReference type="ARBA" id="ARBA00022692"/>
    </source>
</evidence>
<evidence type="ECO:0000256" key="7">
    <source>
        <dbReference type="ARBA" id="ARBA00038032"/>
    </source>
</evidence>
<evidence type="ECO:0000313" key="11">
    <source>
        <dbReference type="Proteomes" id="UP000009881"/>
    </source>
</evidence>
<protein>
    <submittedName>
        <fullName evidence="10">Ethidium bromide-methyl viologen resistance protein EmrE</fullName>
    </submittedName>
</protein>
<dbReference type="FunFam" id="1.10.3730.20:FF:000001">
    <property type="entry name" value="Quaternary ammonium compound resistance transporter SugE"/>
    <property type="match status" value="1"/>
</dbReference>
<keyword evidence="6 9" id="KW-0472">Membrane</keyword>
<dbReference type="PANTHER" id="PTHR30561:SF1">
    <property type="entry name" value="MULTIDRUG TRANSPORTER EMRE"/>
    <property type="match status" value="1"/>
</dbReference>
<reference evidence="10 11" key="1">
    <citation type="journal article" date="2013" name="Genome Announc.">
        <title>Draft Genome Sequence of an Alphaproteobacterium, Caenispirillum salinarum AK4(T), Isolated from a Solar Saltern.</title>
        <authorList>
            <person name="Khatri I."/>
            <person name="Singh A."/>
            <person name="Korpole S."/>
            <person name="Pinnaka A.K."/>
            <person name="Subramanian S."/>
        </authorList>
    </citation>
    <scope>NUCLEOTIDE SEQUENCE [LARGE SCALE GENOMIC DNA]</scope>
    <source>
        <strain evidence="10 11">AK4</strain>
    </source>
</reference>
<evidence type="ECO:0000313" key="10">
    <source>
        <dbReference type="EMBL" id="EKV31962.1"/>
    </source>
</evidence>
<dbReference type="eggNOG" id="COG2076">
    <property type="taxonomic scope" value="Bacteria"/>
</dbReference>
<evidence type="ECO:0000256" key="8">
    <source>
        <dbReference type="RuleBase" id="RU003942"/>
    </source>
</evidence>
<dbReference type="Pfam" id="PF00893">
    <property type="entry name" value="Multi_Drug_Res"/>
    <property type="match status" value="1"/>
</dbReference>
<comment type="similarity">
    <text evidence="7 8">Belongs to the drug/metabolite transporter (DMT) superfamily. Small multidrug resistance (SMR) (TC 2.A.7.1) family.</text>
</comment>
<evidence type="ECO:0000256" key="2">
    <source>
        <dbReference type="ARBA" id="ARBA00022448"/>
    </source>
</evidence>
<gene>
    <name evidence="10" type="ORF">C882_3026</name>
</gene>
<dbReference type="GO" id="GO:0005886">
    <property type="term" value="C:plasma membrane"/>
    <property type="evidence" value="ECO:0007669"/>
    <property type="project" value="UniProtKB-SubCell"/>
</dbReference>
<dbReference type="EMBL" id="ANHY01000004">
    <property type="protein sequence ID" value="EKV31962.1"/>
    <property type="molecule type" value="Genomic_DNA"/>
</dbReference>
<keyword evidence="3" id="KW-1003">Cell membrane</keyword>
<dbReference type="OrthoDB" id="9808638at2"/>
<evidence type="ECO:0000256" key="9">
    <source>
        <dbReference type="SAM" id="Phobius"/>
    </source>
</evidence>